<dbReference type="InterPro" id="IPR053157">
    <property type="entry name" value="Sterol_Uptake_Regulator"/>
</dbReference>
<dbReference type="Gene3D" id="4.10.240.10">
    <property type="entry name" value="Zn(2)-C6 fungal-type DNA-binding domain"/>
    <property type="match status" value="1"/>
</dbReference>
<dbReference type="InterPro" id="IPR036864">
    <property type="entry name" value="Zn2-C6_fun-type_DNA-bd_sf"/>
</dbReference>
<dbReference type="GO" id="GO:0008270">
    <property type="term" value="F:zinc ion binding"/>
    <property type="evidence" value="ECO:0007669"/>
    <property type="project" value="InterPro"/>
</dbReference>
<dbReference type="OrthoDB" id="4023759at2759"/>
<evidence type="ECO:0000259" key="2">
    <source>
        <dbReference type="PROSITE" id="PS50048"/>
    </source>
</evidence>
<dbReference type="AlphaFoldDB" id="A0A9P0W0A0"/>
<dbReference type="PANTHER" id="PTHR47784:SF5">
    <property type="entry name" value="STEROL UPTAKE CONTROL PROTEIN 2"/>
    <property type="match status" value="1"/>
</dbReference>
<dbReference type="GO" id="GO:0001228">
    <property type="term" value="F:DNA-binding transcription activator activity, RNA polymerase II-specific"/>
    <property type="evidence" value="ECO:0007669"/>
    <property type="project" value="TreeGrafter"/>
</dbReference>
<gene>
    <name evidence="3" type="ORF">CLIB1423_16S01948</name>
</gene>
<dbReference type="PANTHER" id="PTHR47784">
    <property type="entry name" value="STEROL UPTAKE CONTROL PROTEIN 2"/>
    <property type="match status" value="1"/>
</dbReference>
<dbReference type="InterPro" id="IPR001138">
    <property type="entry name" value="Zn2Cys6_DnaBD"/>
</dbReference>
<sequence length="506" mass="58995">MNGPAMKPMRKRRRRVLHKNKCVSCRRLKIKCDEATPKCEYCEHTNRECVYPTEKELEEFALVAAVKTAALTSTRSGTRLNSTTSQMQISKFELRLLHYFNQIYLNDQSVENPGMERIWKFEVPILWQQSDLVRHSVFSLTAMILWNICDLEAMYKEDYDPNEIQGRSDFSSRNRSTRSDSQTESIHSASTSSELSIECEVSSKFPLTPGQIDEFKQTTREEFGIDADNVEQMKNLLFTKSNEYFIKCLNRTYKVMETIQRQDMSVKSQYQAAEIVMSGILLFSFLALQPHGLVPLMTFDPKVTDLVSMVKGMKVSMGKSFPLLFNSGYSGLFHASEHLFPPTFTEDDSYPICENLKSNLEEYLEAKSIVAEEERGHFREALRLLDIVFYRTIEMKNPSPILRYIFLFDHWILDDAKQNKNVFSLKILFTYAALCLMSKLRLFSEANIYLDYLHWYKELNMELFGDWRYPDDEAFYDLIAIKGLVIDNKNFDVLKTFDPLIYSIEN</sequence>
<evidence type="ECO:0000256" key="1">
    <source>
        <dbReference type="SAM" id="MobiDB-lite"/>
    </source>
</evidence>
<dbReference type="SUPFAM" id="SSF57701">
    <property type="entry name" value="Zn2/Cys6 DNA-binding domain"/>
    <property type="match status" value="1"/>
</dbReference>
<evidence type="ECO:0000313" key="4">
    <source>
        <dbReference type="Proteomes" id="UP000837801"/>
    </source>
</evidence>
<dbReference type="CDD" id="cd00067">
    <property type="entry name" value="GAL4"/>
    <property type="match status" value="1"/>
</dbReference>
<dbReference type="PROSITE" id="PS50048">
    <property type="entry name" value="ZN2_CY6_FUNGAL_2"/>
    <property type="match status" value="1"/>
</dbReference>
<dbReference type="EMBL" id="CAKXYY010000016">
    <property type="protein sequence ID" value="CAH2354405.1"/>
    <property type="molecule type" value="Genomic_DNA"/>
</dbReference>
<accession>A0A9P0W0A0</accession>
<protein>
    <recommendedName>
        <fullName evidence="2">Zn(2)-C6 fungal-type domain-containing protein</fullName>
    </recommendedName>
</protein>
<evidence type="ECO:0000313" key="3">
    <source>
        <dbReference type="EMBL" id="CAH2354405.1"/>
    </source>
</evidence>
<dbReference type="Pfam" id="PF00172">
    <property type="entry name" value="Zn_clus"/>
    <property type="match status" value="1"/>
</dbReference>
<dbReference type="Proteomes" id="UP000837801">
    <property type="component" value="Unassembled WGS sequence"/>
</dbReference>
<comment type="caution">
    <text evidence="3">The sequence shown here is derived from an EMBL/GenBank/DDBJ whole genome shotgun (WGS) entry which is preliminary data.</text>
</comment>
<feature type="region of interest" description="Disordered" evidence="1">
    <location>
        <begin position="164"/>
        <end position="194"/>
    </location>
</feature>
<keyword evidence="4" id="KW-1185">Reference proteome</keyword>
<reference evidence="3" key="1">
    <citation type="submission" date="2022-03" db="EMBL/GenBank/DDBJ databases">
        <authorList>
            <person name="Legras J.-L."/>
            <person name="Devillers H."/>
            <person name="Grondin C."/>
        </authorList>
    </citation>
    <scope>NUCLEOTIDE SEQUENCE</scope>
    <source>
        <strain evidence="3">CLIB 1423</strain>
    </source>
</reference>
<name>A0A9P0W0A0_9ASCO</name>
<proteinExistence type="predicted"/>
<feature type="domain" description="Zn(2)-C6 fungal-type" evidence="2">
    <location>
        <begin position="21"/>
        <end position="51"/>
    </location>
</feature>
<feature type="compositionally biased region" description="Polar residues" evidence="1">
    <location>
        <begin position="168"/>
        <end position="194"/>
    </location>
</feature>
<organism evidence="3 4">
    <name type="scientific">[Candida] railenensis</name>
    <dbReference type="NCBI Taxonomy" id="45579"/>
    <lineage>
        <taxon>Eukaryota</taxon>
        <taxon>Fungi</taxon>
        <taxon>Dikarya</taxon>
        <taxon>Ascomycota</taxon>
        <taxon>Saccharomycotina</taxon>
        <taxon>Pichiomycetes</taxon>
        <taxon>Debaryomycetaceae</taxon>
        <taxon>Kurtzmaniella</taxon>
    </lineage>
</organism>